<keyword evidence="2" id="KW-1185">Reference proteome</keyword>
<dbReference type="RefSeq" id="WP_131448900.1">
    <property type="nucleotide sequence ID" value="NZ_SJZB01000051.1"/>
</dbReference>
<organism evidence="1 2">
    <name type="scientific">Parasulfuritortus cantonensis</name>
    <dbReference type="NCBI Taxonomy" id="2528202"/>
    <lineage>
        <taxon>Bacteria</taxon>
        <taxon>Pseudomonadati</taxon>
        <taxon>Pseudomonadota</taxon>
        <taxon>Betaproteobacteria</taxon>
        <taxon>Nitrosomonadales</taxon>
        <taxon>Thiobacillaceae</taxon>
        <taxon>Parasulfuritortus</taxon>
    </lineage>
</organism>
<evidence type="ECO:0000313" key="2">
    <source>
        <dbReference type="Proteomes" id="UP000295443"/>
    </source>
</evidence>
<dbReference type="OrthoDB" id="9076234at2"/>
<protein>
    <submittedName>
        <fullName evidence="1">Uncharacterized protein</fullName>
    </submittedName>
</protein>
<comment type="caution">
    <text evidence="1">The sequence shown here is derived from an EMBL/GenBank/DDBJ whole genome shotgun (WGS) entry which is preliminary data.</text>
</comment>
<evidence type="ECO:0000313" key="1">
    <source>
        <dbReference type="EMBL" id="TCJ11664.1"/>
    </source>
</evidence>
<proteinExistence type="predicted"/>
<sequence length="320" mass="36114">MRACTPDDTVLQRFIVELEASPPKPHHSGLLAFAESLSPECAFRFALTQGSWYRPGGLIRTDGTRVTDDLERWADEELDACDGDLAELIDRHAAEDLVATRHAGRTHYFVAPYGPGPADFMQLEVEELQEVLDRRLIDPEHPPTDLDELTDPIEPVAVDAHAVHRPYYRFRRLTDMRRVLAGPALPGLGPTPLARFLIEWEQSRAAEKGHFCDHWILAVREHQDRYHNRLTSAVPVSRHARKLKSFHWHPDRRGVELGDQIHAFDRAGYPSAWYFHLVAGALTPTAVAYAAVEDIDSGYGYLAEKDAGLLRGWVMAPYTV</sequence>
<gene>
    <name evidence="1" type="ORF">EZJ19_14715</name>
</gene>
<name>A0A4R1B103_9PROT</name>
<dbReference type="EMBL" id="SJZB01000051">
    <property type="protein sequence ID" value="TCJ11664.1"/>
    <property type="molecule type" value="Genomic_DNA"/>
</dbReference>
<reference evidence="1 2" key="1">
    <citation type="submission" date="2019-03" db="EMBL/GenBank/DDBJ databases">
        <title>Genome sequence of Thiobacillaceae bacterium LSR1, a sulfur-oxidizing bacterium isolated from freshwater sediment.</title>
        <authorList>
            <person name="Li S."/>
        </authorList>
    </citation>
    <scope>NUCLEOTIDE SEQUENCE [LARGE SCALE GENOMIC DNA]</scope>
    <source>
        <strain evidence="1 2">LSR1</strain>
    </source>
</reference>
<dbReference type="Proteomes" id="UP000295443">
    <property type="component" value="Unassembled WGS sequence"/>
</dbReference>
<accession>A0A4R1B103</accession>
<dbReference type="AlphaFoldDB" id="A0A4R1B103"/>